<comment type="caution">
    <text evidence="2">The sequence shown here is derived from an EMBL/GenBank/DDBJ whole genome shotgun (WGS) entry which is preliminary data.</text>
</comment>
<gene>
    <name evidence="2" type="ORF">D9758_010346</name>
</gene>
<evidence type="ECO:0000313" key="2">
    <source>
        <dbReference type="EMBL" id="KAF5350759.1"/>
    </source>
</evidence>
<keyword evidence="1" id="KW-1133">Transmembrane helix</keyword>
<dbReference type="Proteomes" id="UP000559256">
    <property type="component" value="Unassembled WGS sequence"/>
</dbReference>
<dbReference type="AlphaFoldDB" id="A0A8H5FVR1"/>
<dbReference type="OrthoDB" id="3349377at2759"/>
<feature type="transmembrane region" description="Helical" evidence="1">
    <location>
        <begin position="150"/>
        <end position="168"/>
    </location>
</feature>
<accession>A0A8H5FVR1</accession>
<sequence>MRFGVASLAWFLIEGFVGMASCWAVEIILQLRVYAIYDQNPKIKRFLIATFLLQVVGVVIIFTIGALVESETLMIEMVQGHNSDNTRCKVVHVPNLMCFFWVTLACHECLLGALVISKGVQHAKQLSYSGSFRKLRGGEGLHEILIRDSVVYYVGIILIYTINLILWIQEITDAFDLATSLAVVYPSLMGSHLMFNIRRVHQKSLMGSLVSSPSTMSLPPFPIDLEREEG</sequence>
<evidence type="ECO:0000256" key="1">
    <source>
        <dbReference type="SAM" id="Phobius"/>
    </source>
</evidence>
<name>A0A8H5FVR1_9AGAR</name>
<protein>
    <submittedName>
        <fullName evidence="2">Uncharacterized protein</fullName>
    </submittedName>
</protein>
<feature type="transmembrane region" description="Helical" evidence="1">
    <location>
        <begin position="174"/>
        <end position="195"/>
    </location>
</feature>
<dbReference type="EMBL" id="JAACJM010000073">
    <property type="protein sequence ID" value="KAF5350759.1"/>
    <property type="molecule type" value="Genomic_DNA"/>
</dbReference>
<keyword evidence="1" id="KW-0472">Membrane</keyword>
<feature type="transmembrane region" description="Helical" evidence="1">
    <location>
        <begin position="48"/>
        <end position="68"/>
    </location>
</feature>
<reference evidence="2 3" key="1">
    <citation type="journal article" date="2020" name="ISME J.">
        <title>Uncovering the hidden diversity of litter-decomposition mechanisms in mushroom-forming fungi.</title>
        <authorList>
            <person name="Floudas D."/>
            <person name="Bentzer J."/>
            <person name="Ahren D."/>
            <person name="Johansson T."/>
            <person name="Persson P."/>
            <person name="Tunlid A."/>
        </authorList>
    </citation>
    <scope>NUCLEOTIDE SEQUENCE [LARGE SCALE GENOMIC DNA]</scope>
    <source>
        <strain evidence="2 3">CBS 291.85</strain>
    </source>
</reference>
<evidence type="ECO:0000313" key="3">
    <source>
        <dbReference type="Proteomes" id="UP000559256"/>
    </source>
</evidence>
<proteinExistence type="predicted"/>
<keyword evidence="3" id="KW-1185">Reference proteome</keyword>
<keyword evidence="1" id="KW-0812">Transmembrane</keyword>
<organism evidence="2 3">
    <name type="scientific">Tetrapyrgos nigripes</name>
    <dbReference type="NCBI Taxonomy" id="182062"/>
    <lineage>
        <taxon>Eukaryota</taxon>
        <taxon>Fungi</taxon>
        <taxon>Dikarya</taxon>
        <taxon>Basidiomycota</taxon>
        <taxon>Agaricomycotina</taxon>
        <taxon>Agaricomycetes</taxon>
        <taxon>Agaricomycetidae</taxon>
        <taxon>Agaricales</taxon>
        <taxon>Marasmiineae</taxon>
        <taxon>Marasmiaceae</taxon>
        <taxon>Tetrapyrgos</taxon>
    </lineage>
</organism>